<dbReference type="InterPro" id="IPR010432">
    <property type="entry name" value="RDD"/>
</dbReference>
<dbReference type="OrthoDB" id="416727at2"/>
<dbReference type="Proteomes" id="UP000010471">
    <property type="component" value="Chromosome"/>
</dbReference>
<dbReference type="PATRIC" id="fig|1173027.3.peg.6687"/>
<evidence type="ECO:0000256" key="2">
    <source>
        <dbReference type="ARBA" id="ARBA00022692"/>
    </source>
</evidence>
<dbReference type="eggNOG" id="COG1714">
    <property type="taxonomic scope" value="Bacteria"/>
</dbReference>
<evidence type="ECO:0000313" key="7">
    <source>
        <dbReference type="EMBL" id="AFZ21638.1"/>
    </source>
</evidence>
<protein>
    <submittedName>
        <fullName evidence="7">Putative low-complexity protein</fullName>
    </submittedName>
</protein>
<feature type="domain" description="RDD" evidence="6">
    <location>
        <begin position="29"/>
        <end position="212"/>
    </location>
</feature>
<dbReference type="STRING" id="1173027.Mic7113_6038"/>
<feature type="transmembrane region" description="Helical" evidence="5">
    <location>
        <begin position="33"/>
        <end position="57"/>
    </location>
</feature>
<dbReference type="Pfam" id="PF13599">
    <property type="entry name" value="Pentapeptide_4"/>
    <property type="match status" value="1"/>
</dbReference>
<evidence type="ECO:0000256" key="4">
    <source>
        <dbReference type="ARBA" id="ARBA00023136"/>
    </source>
</evidence>
<dbReference type="PANTHER" id="PTHR14136">
    <property type="entry name" value="BTB_POZ DOMAIN-CONTAINING PROTEIN KCTD9"/>
    <property type="match status" value="1"/>
</dbReference>
<keyword evidence="8" id="KW-1185">Reference proteome</keyword>
<dbReference type="InterPro" id="IPR051082">
    <property type="entry name" value="Pentapeptide-BTB/POZ_domain"/>
</dbReference>
<dbReference type="eggNOG" id="COG1413">
    <property type="taxonomic scope" value="Bacteria"/>
</dbReference>
<feature type="transmembrane region" description="Helical" evidence="5">
    <location>
        <begin position="179"/>
        <end position="199"/>
    </location>
</feature>
<evidence type="ECO:0000256" key="5">
    <source>
        <dbReference type="SAM" id="Phobius"/>
    </source>
</evidence>
<keyword evidence="3 5" id="KW-1133">Transmembrane helix</keyword>
<sequence>MASPSIKRSKNQEVGRSLPLRFRWALPLVTRRCAAVVVEVSLVAASALIPYSIGWYAKEHSTAEPVPLNPVLASTEEAIAKTLAYPLREPLTRSVAPLTNLFWCGALVIPVVVTSWQLYLLGKTGKTTPKRWFGVQVVTAYGAPPGMIRAIWREAVGRWGLPFSAAYLLWRYTGAFPDVGILLGLAGFMLLAESSCYLFNARRRTLHDQLAGTFVLDGRKNFSSYPNSFQTGQSLGHNPTVTLEMEDGLPFPDEATEPRQRPTRTVTTIVLTSQTPKRDSLNLWLWMRRHPGVTLLLIAFASMASILGTFVGTQIYIQSQANRREFKKQDNQVFLELVKQLSSTPGKAIEERQGVILALARLDDARAVPFLVDLLAQEKTPSSIDAIQQALVSKGPEALAPLQRLNQALQNDQEMLRRRGTAQNQQLVALRQRATKRAIAKIVTIYTGQLPETELSRTDLSQVNTGSAQFTLVLDNLILSGINFRSANLTNASLRNSIFYGPGEDERLGTFDDWIADLSGADLRDAELTGSNLTNAVLNGTNLMRATLNRAKLSNSRLTGANLSSAKLISADLRQGVLENASLTGADLGEAKFARANLHGARLGKVKAVRSDFTFANLSQSNWQGANLSGANLSSANLQEADLSSTKLIGVDLRNAQLQKAKLRNCDLSNADLRGANLAGVDLQGATFATTPPVRSNQFLAKPAIAASSARIKGVNFADVKNLDGEQINFICSNGGRHPQCPTDK</sequence>
<evidence type="ECO:0000256" key="1">
    <source>
        <dbReference type="ARBA" id="ARBA00004141"/>
    </source>
</evidence>
<accession>K9WN90</accession>
<dbReference type="KEGG" id="mic:Mic7113_6038"/>
<comment type="subcellular location">
    <subcellularLocation>
        <location evidence="1">Membrane</location>
        <topology evidence="1">Multi-pass membrane protein</topology>
    </subcellularLocation>
</comment>
<proteinExistence type="predicted"/>
<dbReference type="GO" id="GO:0016020">
    <property type="term" value="C:membrane"/>
    <property type="evidence" value="ECO:0007669"/>
    <property type="project" value="UniProtKB-SubCell"/>
</dbReference>
<dbReference type="SUPFAM" id="SSF141571">
    <property type="entry name" value="Pentapeptide repeat-like"/>
    <property type="match status" value="2"/>
</dbReference>
<feature type="transmembrane region" description="Helical" evidence="5">
    <location>
        <begin position="100"/>
        <end position="121"/>
    </location>
</feature>
<dbReference type="EMBL" id="CP003630">
    <property type="protein sequence ID" value="AFZ21638.1"/>
    <property type="molecule type" value="Genomic_DNA"/>
</dbReference>
<keyword evidence="2 5" id="KW-0812">Transmembrane</keyword>
<keyword evidence="4 5" id="KW-0472">Membrane</keyword>
<dbReference type="Pfam" id="PF06271">
    <property type="entry name" value="RDD"/>
    <property type="match status" value="1"/>
</dbReference>
<feature type="transmembrane region" description="Helical" evidence="5">
    <location>
        <begin position="155"/>
        <end position="173"/>
    </location>
</feature>
<evidence type="ECO:0000256" key="3">
    <source>
        <dbReference type="ARBA" id="ARBA00022989"/>
    </source>
</evidence>
<dbReference type="HOGENOM" id="CLU_388224_0_0_3"/>
<evidence type="ECO:0000259" key="6">
    <source>
        <dbReference type="Pfam" id="PF06271"/>
    </source>
</evidence>
<dbReference type="Gene3D" id="2.160.20.80">
    <property type="entry name" value="E3 ubiquitin-protein ligase SopA"/>
    <property type="match status" value="2"/>
</dbReference>
<dbReference type="eggNOG" id="COG1357">
    <property type="taxonomic scope" value="Bacteria"/>
</dbReference>
<dbReference type="Pfam" id="PF00805">
    <property type="entry name" value="Pentapeptide"/>
    <property type="match status" value="3"/>
</dbReference>
<dbReference type="RefSeq" id="WP_015185767.1">
    <property type="nucleotide sequence ID" value="NC_019738.1"/>
</dbReference>
<evidence type="ECO:0000313" key="8">
    <source>
        <dbReference type="Proteomes" id="UP000010471"/>
    </source>
</evidence>
<dbReference type="AlphaFoldDB" id="K9WN90"/>
<dbReference type="InterPro" id="IPR001646">
    <property type="entry name" value="5peptide_repeat"/>
</dbReference>
<name>K9WN90_9CYAN</name>
<dbReference type="PANTHER" id="PTHR14136:SF17">
    <property type="entry name" value="BTB_POZ DOMAIN-CONTAINING PROTEIN KCTD9"/>
    <property type="match status" value="1"/>
</dbReference>
<gene>
    <name evidence="7" type="ORF">Mic7113_6038</name>
</gene>
<reference evidence="7 8" key="1">
    <citation type="submission" date="2012-06" db="EMBL/GenBank/DDBJ databases">
        <title>Finished chromosome of genome of Microcoleus sp. PCC 7113.</title>
        <authorList>
            <consortium name="US DOE Joint Genome Institute"/>
            <person name="Gugger M."/>
            <person name="Coursin T."/>
            <person name="Rippka R."/>
            <person name="Tandeau De Marsac N."/>
            <person name="Huntemann M."/>
            <person name="Wei C.-L."/>
            <person name="Han J."/>
            <person name="Detter J.C."/>
            <person name="Han C."/>
            <person name="Tapia R."/>
            <person name="Chen A."/>
            <person name="Kyrpides N."/>
            <person name="Mavromatis K."/>
            <person name="Markowitz V."/>
            <person name="Szeto E."/>
            <person name="Ivanova N."/>
            <person name="Pagani I."/>
            <person name="Pati A."/>
            <person name="Goodwin L."/>
            <person name="Nordberg H.P."/>
            <person name="Cantor M.N."/>
            <person name="Hua S.X."/>
            <person name="Woyke T."/>
            <person name="Kerfeld C.A."/>
        </authorList>
    </citation>
    <scope>NUCLEOTIDE SEQUENCE [LARGE SCALE GENOMIC DNA]</scope>
    <source>
        <strain evidence="7 8">PCC 7113</strain>
    </source>
</reference>
<feature type="transmembrane region" description="Helical" evidence="5">
    <location>
        <begin position="293"/>
        <end position="317"/>
    </location>
</feature>
<organism evidence="7 8">
    <name type="scientific">Allocoleopsis franciscana PCC 7113</name>
    <dbReference type="NCBI Taxonomy" id="1173027"/>
    <lineage>
        <taxon>Bacteria</taxon>
        <taxon>Bacillati</taxon>
        <taxon>Cyanobacteriota</taxon>
        <taxon>Cyanophyceae</taxon>
        <taxon>Coleofasciculales</taxon>
        <taxon>Coleofasciculaceae</taxon>
        <taxon>Allocoleopsis</taxon>
        <taxon>Allocoleopsis franciscana</taxon>
    </lineage>
</organism>